<dbReference type="Pfam" id="PF17773">
    <property type="entry name" value="UPF0176_N"/>
    <property type="match status" value="1"/>
</dbReference>
<dbReference type="SMART" id="SM00450">
    <property type="entry name" value="RHOD"/>
    <property type="match status" value="1"/>
</dbReference>
<dbReference type="PANTHER" id="PTHR43268">
    <property type="entry name" value="THIOSULFATE SULFURTRANSFERASE/RHODANESE-LIKE DOMAIN-CONTAINING PROTEIN 2"/>
    <property type="match status" value="1"/>
</dbReference>
<dbReference type="RefSeq" id="WP_130551728.1">
    <property type="nucleotide sequence ID" value="NZ_SHMC01000004.1"/>
</dbReference>
<evidence type="ECO:0000313" key="3">
    <source>
        <dbReference type="Proteomes" id="UP000292627"/>
    </source>
</evidence>
<dbReference type="Gene3D" id="3.30.70.100">
    <property type="match status" value="1"/>
</dbReference>
<sequence>MILNIAAYHFVAIDDPQALADALLARAQAADLRGTLLVAPEGLNLFLAGQERAVRGFVQALRAEPGLARIALKESWSEAVPFARLKAKVKPEIITFRHPGSEPLGRERAPAVTPQALARWLDQGHDDAGKPVVLLDTRNEEEVGHGSFAGALTLPITDFTQLPEALAPHRDALADATVVSFCTGGVRCEKAALWMHDTGMANVLQLEGGILGYFEQVGGRHYDGACFVFDERVALTPDLRPVLDGPSLR</sequence>
<evidence type="ECO:0000259" key="1">
    <source>
        <dbReference type="PROSITE" id="PS50206"/>
    </source>
</evidence>
<dbReference type="PANTHER" id="PTHR43268:SF3">
    <property type="entry name" value="RHODANESE-LIKE DOMAIN-CONTAINING PROTEIN 7-RELATED"/>
    <property type="match status" value="1"/>
</dbReference>
<dbReference type="NCBIfam" id="NF003703">
    <property type="entry name" value="PRK05320.1"/>
    <property type="match status" value="1"/>
</dbReference>
<accession>A0A4Q8L848</accession>
<dbReference type="InterPro" id="IPR020936">
    <property type="entry name" value="TrhO"/>
</dbReference>
<dbReference type="InterPro" id="IPR036873">
    <property type="entry name" value="Rhodanese-like_dom_sf"/>
</dbReference>
<keyword evidence="2" id="KW-0808">Transferase</keyword>
<comment type="caution">
    <text evidence="2">The sequence shown here is derived from an EMBL/GenBank/DDBJ whole genome shotgun (WGS) entry which is preliminary data.</text>
</comment>
<dbReference type="GO" id="GO:0016740">
    <property type="term" value="F:transferase activity"/>
    <property type="evidence" value="ECO:0007669"/>
    <property type="project" value="UniProtKB-KW"/>
</dbReference>
<proteinExistence type="predicted"/>
<dbReference type="SUPFAM" id="SSF52821">
    <property type="entry name" value="Rhodanese/Cell cycle control phosphatase"/>
    <property type="match status" value="1"/>
</dbReference>
<dbReference type="Gene3D" id="3.40.250.10">
    <property type="entry name" value="Rhodanese-like domain"/>
    <property type="match status" value="1"/>
</dbReference>
<name>A0A4Q8L848_9GAMM</name>
<dbReference type="AlphaFoldDB" id="A0A4Q8L848"/>
<reference evidence="2 3" key="1">
    <citation type="submission" date="2019-02" db="EMBL/GenBank/DDBJ databases">
        <title>WGS of Pseudoxanthomonas species novum from clinical isolates.</title>
        <authorList>
            <person name="Bernier A.-M."/>
            <person name="Bernard K."/>
            <person name="Vachon A."/>
        </authorList>
    </citation>
    <scope>NUCLEOTIDE SEQUENCE [LARGE SCALE GENOMIC DNA]</scope>
    <source>
        <strain evidence="2 3">NML171200</strain>
    </source>
</reference>
<evidence type="ECO:0000313" key="2">
    <source>
        <dbReference type="EMBL" id="TAA24389.1"/>
    </source>
</evidence>
<dbReference type="Pfam" id="PF00581">
    <property type="entry name" value="Rhodanese"/>
    <property type="match status" value="1"/>
</dbReference>
<dbReference type="OrthoDB" id="9778326at2"/>
<dbReference type="InterPro" id="IPR040503">
    <property type="entry name" value="TRHO_N"/>
</dbReference>
<dbReference type="InterPro" id="IPR001763">
    <property type="entry name" value="Rhodanese-like_dom"/>
</dbReference>
<protein>
    <submittedName>
        <fullName evidence="2">Sulfurtransferase</fullName>
    </submittedName>
</protein>
<feature type="domain" description="Rhodanese" evidence="1">
    <location>
        <begin position="128"/>
        <end position="222"/>
    </location>
</feature>
<gene>
    <name evidence="2" type="ORF">EA660_11675</name>
</gene>
<dbReference type="Proteomes" id="UP000292627">
    <property type="component" value="Unassembled WGS sequence"/>
</dbReference>
<dbReference type="EMBL" id="SHMC01000004">
    <property type="protein sequence ID" value="TAA24389.1"/>
    <property type="molecule type" value="Genomic_DNA"/>
</dbReference>
<organism evidence="2 3">
    <name type="scientific">Pseudoxanthomonas winnipegensis</name>
    <dbReference type="NCBI Taxonomy" id="2480810"/>
    <lineage>
        <taxon>Bacteria</taxon>
        <taxon>Pseudomonadati</taxon>
        <taxon>Pseudomonadota</taxon>
        <taxon>Gammaproteobacteria</taxon>
        <taxon>Lysobacterales</taxon>
        <taxon>Lysobacteraceae</taxon>
        <taxon>Pseudoxanthomonas</taxon>
    </lineage>
</organism>
<dbReference type="PROSITE" id="PS50206">
    <property type="entry name" value="RHODANESE_3"/>
    <property type="match status" value="1"/>
</dbReference>